<feature type="domain" description="AMP-dependent synthetase/ligase" evidence="2">
    <location>
        <begin position="81"/>
        <end position="286"/>
    </location>
</feature>
<dbReference type="Pfam" id="PF00501">
    <property type="entry name" value="AMP-binding"/>
    <property type="match status" value="1"/>
</dbReference>
<evidence type="ECO:0000259" key="3">
    <source>
        <dbReference type="Pfam" id="PF14535"/>
    </source>
</evidence>
<dbReference type="InterPro" id="IPR011880">
    <property type="entry name" value="PA_CoA_ligase"/>
</dbReference>
<dbReference type="PANTHER" id="PTHR43439">
    <property type="entry name" value="PHENYLACETATE-COENZYME A LIGASE"/>
    <property type="match status" value="1"/>
</dbReference>
<comment type="function">
    <text evidence="1">Catalyzes the activation of phenylacetic acid (PA) to phenylacetyl-CoA (PA-CoA).</text>
</comment>
<accession>A0ABV1DWA6</accession>
<dbReference type="RefSeq" id="WP_349217620.1">
    <property type="nucleotide sequence ID" value="NZ_JBBMFD010000001.1"/>
</dbReference>
<comment type="similarity">
    <text evidence="1">Belongs to the phenylacetyl-CoA ligase family.</text>
</comment>
<proteinExistence type="inferred from homology"/>
<dbReference type="Gene3D" id="3.40.50.12780">
    <property type="entry name" value="N-terminal domain of ligase-like"/>
    <property type="match status" value="1"/>
</dbReference>
<gene>
    <name evidence="4" type="ORF">WMO26_00725</name>
</gene>
<name>A0ABV1DWA6_9FIRM</name>
<dbReference type="InterPro" id="IPR045851">
    <property type="entry name" value="AMP-bd_C_sf"/>
</dbReference>
<dbReference type="Pfam" id="PF14535">
    <property type="entry name" value="AMP-binding_C_2"/>
    <property type="match status" value="1"/>
</dbReference>
<reference evidence="4 5" key="1">
    <citation type="submission" date="2024-03" db="EMBL/GenBank/DDBJ databases">
        <title>Human intestinal bacterial collection.</title>
        <authorList>
            <person name="Pauvert C."/>
            <person name="Hitch T.C.A."/>
            <person name="Clavel T."/>
        </authorList>
    </citation>
    <scope>NUCLEOTIDE SEQUENCE [LARGE SCALE GENOMIC DNA]</scope>
    <source>
        <strain evidence="4 5">CLA-JM-H44</strain>
    </source>
</reference>
<feature type="domain" description="AMP-dependent ligase C-terminal" evidence="3">
    <location>
        <begin position="336"/>
        <end position="432"/>
    </location>
</feature>
<dbReference type="InterPro" id="IPR028154">
    <property type="entry name" value="AMP-dep_Lig_C"/>
</dbReference>
<keyword evidence="1 4" id="KW-0436">Ligase</keyword>
<dbReference type="Gene3D" id="3.30.300.30">
    <property type="match status" value="1"/>
</dbReference>
<evidence type="ECO:0000256" key="1">
    <source>
        <dbReference type="PIRNR" id="PIRNR006444"/>
    </source>
</evidence>
<dbReference type="PIRSF" id="PIRSF006444">
    <property type="entry name" value="PaaK"/>
    <property type="match status" value="1"/>
</dbReference>
<dbReference type="InterPro" id="IPR042099">
    <property type="entry name" value="ANL_N_sf"/>
</dbReference>
<dbReference type="EC" id="6.2.1.30" evidence="1"/>
<comment type="pathway">
    <text evidence="1">Aromatic compound metabolism; phenylacetate degradation.</text>
</comment>
<organism evidence="4 5">
    <name type="scientific">Solibaculum intestinale</name>
    <dbReference type="NCBI Taxonomy" id="3133165"/>
    <lineage>
        <taxon>Bacteria</taxon>
        <taxon>Bacillati</taxon>
        <taxon>Bacillota</taxon>
        <taxon>Clostridia</taxon>
        <taxon>Eubacteriales</taxon>
        <taxon>Oscillospiraceae</taxon>
        <taxon>Solibaculum</taxon>
    </lineage>
</organism>
<evidence type="ECO:0000313" key="5">
    <source>
        <dbReference type="Proteomes" id="UP001489509"/>
    </source>
</evidence>
<dbReference type="CDD" id="cd05913">
    <property type="entry name" value="PaaK"/>
    <property type="match status" value="1"/>
</dbReference>
<comment type="caution">
    <text evidence="4">The sequence shown here is derived from an EMBL/GenBank/DDBJ whole genome shotgun (WGS) entry which is preliminary data.</text>
</comment>
<evidence type="ECO:0000259" key="2">
    <source>
        <dbReference type="Pfam" id="PF00501"/>
    </source>
</evidence>
<dbReference type="EMBL" id="JBBMFD010000001">
    <property type="protein sequence ID" value="MEQ2439345.1"/>
    <property type="molecule type" value="Genomic_DNA"/>
</dbReference>
<keyword evidence="1" id="KW-0547">Nucleotide-binding</keyword>
<dbReference type="Proteomes" id="UP001489509">
    <property type="component" value="Unassembled WGS sequence"/>
</dbReference>
<dbReference type="SUPFAM" id="SSF56801">
    <property type="entry name" value="Acetyl-CoA synthetase-like"/>
    <property type="match status" value="1"/>
</dbReference>
<comment type="catalytic activity">
    <reaction evidence="1">
        <text>2-phenylacetate + ATP + CoA = phenylacetyl-CoA + AMP + diphosphate</text>
        <dbReference type="Rhea" id="RHEA:20956"/>
        <dbReference type="ChEBI" id="CHEBI:18401"/>
        <dbReference type="ChEBI" id="CHEBI:30616"/>
        <dbReference type="ChEBI" id="CHEBI:33019"/>
        <dbReference type="ChEBI" id="CHEBI:57287"/>
        <dbReference type="ChEBI" id="CHEBI:57390"/>
        <dbReference type="ChEBI" id="CHEBI:456215"/>
        <dbReference type="EC" id="6.2.1.30"/>
    </reaction>
</comment>
<protein>
    <recommendedName>
        <fullName evidence="1">Phenylacetate-coenzyme A ligase</fullName>
        <ecNumber evidence="1">6.2.1.30</ecNumber>
    </recommendedName>
    <alternativeName>
        <fullName evidence="1">Phenylacetyl-CoA ligase</fullName>
    </alternativeName>
</protein>
<dbReference type="PANTHER" id="PTHR43439:SF1">
    <property type="entry name" value="PHENYLACETATE-COENZYME A LIGASE"/>
    <property type="match status" value="1"/>
</dbReference>
<dbReference type="InterPro" id="IPR051414">
    <property type="entry name" value="Adenylate-forming_Reductase"/>
</dbReference>
<evidence type="ECO:0000313" key="4">
    <source>
        <dbReference type="EMBL" id="MEQ2439345.1"/>
    </source>
</evidence>
<sequence>MENRYFSKEETYSLEQMRALQTFRLIDTVYRVYNNVPFYRKKFDEMGIKPSDVKSLDDLSRLPFTTKQDLRDTFPYGLFAAPKSELARIHASSGTTGKQTVVGYTKRDLEAWGTDAARAIVAAGGTKEDYIHVSYGYGLFTGGLGLHAGGEALGATVIPVSSGNTKRQIQIIQDFGSNIIACTPSYALYIGETMRDMGVDPKSTHLRAGIFGAEPWTDHMRREIEKLLNIKAYDIYGLSEIMGPGVSFECQEQSGMHINEDQFLPEIIDPDTGEVLPEGATGELVFTCIFKEALPLIRYRTRDICSLSRAKCSCGRTLVKMSKVTGRTDDMLIIRGVNVFPSQVEHLLMELGLTAPHYLMVVDRVNNLDTLQIQVEMSDAMFSDQVRKLEETQRVIKNAVLSKLGIAADIKLVEPKAIARSEGKSKHVIDNRKLDF</sequence>
<dbReference type="GO" id="GO:0016874">
    <property type="term" value="F:ligase activity"/>
    <property type="evidence" value="ECO:0007669"/>
    <property type="project" value="UniProtKB-KW"/>
</dbReference>
<dbReference type="InterPro" id="IPR000873">
    <property type="entry name" value="AMP-dep_synth/lig_dom"/>
</dbReference>
<keyword evidence="5" id="KW-1185">Reference proteome</keyword>